<dbReference type="GO" id="GO:0006508">
    <property type="term" value="P:proteolysis"/>
    <property type="evidence" value="ECO:0007669"/>
    <property type="project" value="UniProtKB-KW"/>
</dbReference>
<evidence type="ECO:0000313" key="13">
    <source>
        <dbReference type="Proteomes" id="UP000276417"/>
    </source>
</evidence>
<sequence>MASSGSRPAPLSILKRTAPYLDARRLGLTLGMAALSGLLSALVLPRGPTTQLQALALLAAGLSIGLLAGVVTRSRWSLLITPLVHVLALELARPGLLGPTAGAIRLTEIYGVLAFLLGRGLYGLVVLLPMVLGASLGVFLARRNITTRPGARPRWIVPGLIVSVLVALTVQIALPARTPPILGADGQPLPGSVAELTTVRLGGHDQTIMIRGYSTEKPVLLYLNGGPGMSGLPYTRVVLNDLSRDFVIVDWDQRGAGKSYPAIDPTSTLTPAQAVSDTIELTNSLRARFDEQKIYLVGESWGSLLGVLAVQKAPELFYAFIGSGQMVSVRETDRRIYKDVLDLSAHTGNPGLAAKMRSYGQPPYADLPYANVFALGQYDALYKPYTPSAAYRKLGATSGIGPYGVFGSEYNLIERFDVLRGLMDTFTVMYPQIQNIDFRRDARTLEVPVYILDGTSELSARRDLTLEWFAALRAPIKTLVPFENAAHSVAFEQFEKFGVLMRETVLPQTYASP</sequence>
<comment type="subcellular location">
    <subcellularLocation>
        <location evidence="2">Cytoplasm</location>
    </subcellularLocation>
</comment>
<evidence type="ECO:0000256" key="2">
    <source>
        <dbReference type="ARBA" id="ARBA00004496"/>
    </source>
</evidence>
<evidence type="ECO:0000256" key="1">
    <source>
        <dbReference type="ARBA" id="ARBA00001585"/>
    </source>
</evidence>
<comment type="catalytic activity">
    <reaction evidence="1">
        <text>Release of N-terminal proline from a peptide.</text>
        <dbReference type="EC" id="3.4.11.5"/>
    </reaction>
</comment>
<reference evidence="12 13" key="1">
    <citation type="submission" date="2018-11" db="EMBL/GenBank/DDBJ databases">
        <title>Deinococcus shelandsis sp. nov., isolated from South Shetland Islands soil of Antarctica.</title>
        <authorList>
            <person name="Tian J."/>
        </authorList>
    </citation>
    <scope>NUCLEOTIDE SEQUENCE [LARGE SCALE GENOMIC DNA]</scope>
    <source>
        <strain evidence="12 13">S14-83T</strain>
    </source>
</reference>
<proteinExistence type="inferred from homology"/>
<evidence type="ECO:0000256" key="10">
    <source>
        <dbReference type="SAM" id="Phobius"/>
    </source>
</evidence>
<evidence type="ECO:0000256" key="4">
    <source>
        <dbReference type="ARBA" id="ARBA00012568"/>
    </source>
</evidence>
<evidence type="ECO:0000256" key="3">
    <source>
        <dbReference type="ARBA" id="ARBA00010088"/>
    </source>
</evidence>
<dbReference type="Pfam" id="PF00561">
    <property type="entry name" value="Abhydrolase_1"/>
    <property type="match status" value="1"/>
</dbReference>
<dbReference type="OrthoDB" id="53505at2"/>
<keyword evidence="10" id="KW-1133">Transmembrane helix</keyword>
<dbReference type="PANTHER" id="PTHR43722">
    <property type="entry name" value="PROLINE IMINOPEPTIDASE"/>
    <property type="match status" value="1"/>
</dbReference>
<dbReference type="RefSeq" id="WP_124873664.1">
    <property type="nucleotide sequence ID" value="NZ_CP034184.1"/>
</dbReference>
<dbReference type="Proteomes" id="UP000276417">
    <property type="component" value="Chromosome 2"/>
</dbReference>
<comment type="similarity">
    <text evidence="3">Belongs to the peptidase S33 family.</text>
</comment>
<dbReference type="Gene3D" id="3.40.50.1820">
    <property type="entry name" value="alpha/beta hydrolase"/>
    <property type="match status" value="1"/>
</dbReference>
<keyword evidence="8 12" id="KW-0378">Hydrolase</keyword>
<keyword evidence="6" id="KW-0963">Cytoplasm</keyword>
<dbReference type="KEGG" id="dph:EHF33_15125"/>
<keyword evidence="10" id="KW-0472">Membrane</keyword>
<dbReference type="InterPro" id="IPR000073">
    <property type="entry name" value="AB_hydrolase_1"/>
</dbReference>
<feature type="transmembrane region" description="Helical" evidence="10">
    <location>
        <begin position="26"/>
        <end position="44"/>
    </location>
</feature>
<evidence type="ECO:0000256" key="9">
    <source>
        <dbReference type="ARBA" id="ARBA00029605"/>
    </source>
</evidence>
<dbReference type="InterPro" id="IPR002410">
    <property type="entry name" value="Peptidase_S33"/>
</dbReference>
<dbReference type="AlphaFoldDB" id="A0A3G8YG16"/>
<evidence type="ECO:0000256" key="8">
    <source>
        <dbReference type="ARBA" id="ARBA00022801"/>
    </source>
</evidence>
<dbReference type="EMBL" id="CP034184">
    <property type="protein sequence ID" value="AZI44228.1"/>
    <property type="molecule type" value="Genomic_DNA"/>
</dbReference>
<evidence type="ECO:0000256" key="5">
    <source>
        <dbReference type="ARBA" id="ARBA00022438"/>
    </source>
</evidence>
<feature type="transmembrane region" description="Helical" evidence="10">
    <location>
        <begin position="50"/>
        <end position="71"/>
    </location>
</feature>
<dbReference type="SUPFAM" id="SSF53474">
    <property type="entry name" value="alpha/beta-Hydrolases"/>
    <property type="match status" value="1"/>
</dbReference>
<protein>
    <recommendedName>
        <fullName evidence="4">prolyl aminopeptidase</fullName>
        <ecNumber evidence="4">3.4.11.5</ecNumber>
    </recommendedName>
    <alternativeName>
        <fullName evidence="9">Prolyl aminopeptidase</fullName>
    </alternativeName>
</protein>
<dbReference type="InterPro" id="IPR005944">
    <property type="entry name" value="Pro_iminopeptidase"/>
</dbReference>
<feature type="transmembrane region" description="Helical" evidence="10">
    <location>
        <begin position="78"/>
        <end position="97"/>
    </location>
</feature>
<evidence type="ECO:0000256" key="6">
    <source>
        <dbReference type="ARBA" id="ARBA00022490"/>
    </source>
</evidence>
<dbReference type="GO" id="GO:0004177">
    <property type="term" value="F:aminopeptidase activity"/>
    <property type="evidence" value="ECO:0007669"/>
    <property type="project" value="UniProtKB-KW"/>
</dbReference>
<keyword evidence="5" id="KW-0031">Aminopeptidase</keyword>
<evidence type="ECO:0000256" key="7">
    <source>
        <dbReference type="ARBA" id="ARBA00022670"/>
    </source>
</evidence>
<feature type="transmembrane region" description="Helical" evidence="10">
    <location>
        <begin position="109"/>
        <end position="134"/>
    </location>
</feature>
<feature type="transmembrane region" description="Helical" evidence="10">
    <location>
        <begin position="155"/>
        <end position="174"/>
    </location>
</feature>
<keyword evidence="13" id="KW-1185">Reference proteome</keyword>
<dbReference type="GO" id="GO:0005737">
    <property type="term" value="C:cytoplasm"/>
    <property type="evidence" value="ECO:0007669"/>
    <property type="project" value="UniProtKB-SubCell"/>
</dbReference>
<accession>A0A3G8YG16</accession>
<organism evidence="12 13">
    <name type="scientific">Deinococcus psychrotolerans</name>
    <dbReference type="NCBI Taxonomy" id="2489213"/>
    <lineage>
        <taxon>Bacteria</taxon>
        <taxon>Thermotogati</taxon>
        <taxon>Deinococcota</taxon>
        <taxon>Deinococci</taxon>
        <taxon>Deinococcales</taxon>
        <taxon>Deinococcaceae</taxon>
        <taxon>Deinococcus</taxon>
    </lineage>
</organism>
<evidence type="ECO:0000259" key="11">
    <source>
        <dbReference type="Pfam" id="PF00561"/>
    </source>
</evidence>
<gene>
    <name evidence="12" type="ORF">EHF33_15125</name>
</gene>
<dbReference type="EC" id="3.4.11.5" evidence="4"/>
<evidence type="ECO:0000313" key="12">
    <source>
        <dbReference type="EMBL" id="AZI44228.1"/>
    </source>
</evidence>
<dbReference type="PRINTS" id="PR00793">
    <property type="entry name" value="PROAMNOPTASE"/>
</dbReference>
<dbReference type="InterPro" id="IPR029058">
    <property type="entry name" value="AB_hydrolase_fold"/>
</dbReference>
<feature type="domain" description="AB hydrolase-1" evidence="11">
    <location>
        <begin position="218"/>
        <end position="340"/>
    </location>
</feature>
<dbReference type="PANTHER" id="PTHR43722:SF1">
    <property type="entry name" value="PROLINE IMINOPEPTIDASE"/>
    <property type="match status" value="1"/>
</dbReference>
<keyword evidence="7" id="KW-0645">Protease</keyword>
<name>A0A3G8YG16_9DEIO</name>
<keyword evidence="10" id="KW-0812">Transmembrane</keyword>